<accession>A0A1H6F7W7</accession>
<reference evidence="1 2" key="1">
    <citation type="submission" date="2016-10" db="EMBL/GenBank/DDBJ databases">
        <authorList>
            <person name="de Groot N.N."/>
        </authorList>
    </citation>
    <scope>NUCLEOTIDE SEQUENCE [LARGE SCALE GENOMIC DNA]</scope>
    <source>
        <strain evidence="1">MBHS1</strain>
    </source>
</reference>
<name>A0A1H6F7W7_9GAMM</name>
<evidence type="ECO:0000313" key="2">
    <source>
        <dbReference type="Proteomes" id="UP000236724"/>
    </source>
</evidence>
<gene>
    <name evidence="1" type="ORF">MBHS_01335</name>
</gene>
<proteinExistence type="predicted"/>
<organism evidence="1 2">
    <name type="scientific">Candidatus Venteria ishoeyi</name>
    <dbReference type="NCBI Taxonomy" id="1899563"/>
    <lineage>
        <taxon>Bacteria</taxon>
        <taxon>Pseudomonadati</taxon>
        <taxon>Pseudomonadota</taxon>
        <taxon>Gammaproteobacteria</taxon>
        <taxon>Thiotrichales</taxon>
        <taxon>Thiotrichaceae</taxon>
        <taxon>Venteria</taxon>
    </lineage>
</organism>
<dbReference type="EMBL" id="FMSV02000280">
    <property type="protein sequence ID" value="SEH05481.1"/>
    <property type="molecule type" value="Genomic_DNA"/>
</dbReference>
<keyword evidence="2" id="KW-1185">Reference proteome</keyword>
<sequence length="67" mass="7722">MVEKPGETGGKTIIVAREFRNPEPKTLKEARGLVTADYQNYLEAEWIKELRAKYTVDVKQEVLKTIK</sequence>
<dbReference type="Proteomes" id="UP000236724">
    <property type="component" value="Unassembled WGS sequence"/>
</dbReference>
<evidence type="ECO:0000313" key="1">
    <source>
        <dbReference type="EMBL" id="SEH05481.1"/>
    </source>
</evidence>
<dbReference type="AlphaFoldDB" id="A0A1H6F7W7"/>
<dbReference type="OrthoDB" id="14196at2"/>
<protein>
    <submittedName>
        <fullName evidence="1">Uncharacterized protein</fullName>
    </submittedName>
</protein>